<gene>
    <name evidence="1" type="ORF">SAMN04487861_11291</name>
</gene>
<proteinExistence type="predicted"/>
<sequence>MATTFSVAISYNNALGWIDYDADARKAEVHLADAEGKELTEAYLGKTHEINIPHATLMDFTHETIDPLADEESFKLALTRLWNETKVHVDWSRPVDYVKQHPHY</sequence>
<evidence type="ECO:0000313" key="2">
    <source>
        <dbReference type="Proteomes" id="UP000183639"/>
    </source>
</evidence>
<evidence type="ECO:0000313" key="1">
    <source>
        <dbReference type="EMBL" id="SFI05101.1"/>
    </source>
</evidence>
<dbReference type="RefSeq" id="WP_075443700.1">
    <property type="nucleotide sequence ID" value="NZ_FOQK01000012.1"/>
</dbReference>
<dbReference type="AlphaFoldDB" id="A0A1I3F2W5"/>
<reference evidence="1 2" key="1">
    <citation type="submission" date="2016-10" db="EMBL/GenBank/DDBJ databases">
        <authorList>
            <person name="de Groot N.N."/>
        </authorList>
    </citation>
    <scope>NUCLEOTIDE SEQUENCE [LARGE SCALE GENOMIC DNA]</scope>
    <source>
        <strain evidence="1 2">Z108</strain>
    </source>
</reference>
<protein>
    <submittedName>
        <fullName evidence="1">Uncharacterized protein</fullName>
    </submittedName>
</protein>
<dbReference type="Proteomes" id="UP000183639">
    <property type="component" value="Unassembled WGS sequence"/>
</dbReference>
<organism evidence="1 2">
    <name type="scientific">Selenomonas ruminantium</name>
    <dbReference type="NCBI Taxonomy" id="971"/>
    <lineage>
        <taxon>Bacteria</taxon>
        <taxon>Bacillati</taxon>
        <taxon>Bacillota</taxon>
        <taxon>Negativicutes</taxon>
        <taxon>Selenomonadales</taxon>
        <taxon>Selenomonadaceae</taxon>
        <taxon>Selenomonas</taxon>
    </lineage>
</organism>
<dbReference type="EMBL" id="FOQK01000012">
    <property type="protein sequence ID" value="SFI05101.1"/>
    <property type="molecule type" value="Genomic_DNA"/>
</dbReference>
<name>A0A1I3F2W5_SELRU</name>
<dbReference type="OrthoDB" id="3034763at2"/>
<accession>A0A1I3F2W5</accession>